<evidence type="ECO:0000256" key="6">
    <source>
        <dbReference type="ARBA" id="ARBA00022970"/>
    </source>
</evidence>
<keyword evidence="3" id="KW-1003">Cell membrane</keyword>
<dbReference type="PANTHER" id="PTHR43820:SF6">
    <property type="entry name" value="ABC TRANSPORTER ATP-BINDING PROTEIN"/>
    <property type="match status" value="1"/>
</dbReference>
<organism evidence="8 9">
    <name type="scientific">Alicycliphilus denitrificans</name>
    <dbReference type="NCBI Taxonomy" id="179636"/>
    <lineage>
        <taxon>Bacteria</taxon>
        <taxon>Pseudomonadati</taxon>
        <taxon>Pseudomonadota</taxon>
        <taxon>Betaproteobacteria</taxon>
        <taxon>Burkholderiales</taxon>
        <taxon>Comamonadaceae</taxon>
        <taxon>Alicycliphilus</taxon>
    </lineage>
</organism>
<evidence type="ECO:0000313" key="8">
    <source>
        <dbReference type="EMBL" id="RKJ98482.1"/>
    </source>
</evidence>
<dbReference type="SUPFAM" id="SSF52540">
    <property type="entry name" value="P-loop containing nucleoside triphosphate hydrolases"/>
    <property type="match status" value="1"/>
</dbReference>
<evidence type="ECO:0000256" key="1">
    <source>
        <dbReference type="ARBA" id="ARBA00005417"/>
    </source>
</evidence>
<keyword evidence="2" id="KW-0813">Transport</keyword>
<proteinExistence type="inferred from homology"/>
<dbReference type="PANTHER" id="PTHR43820">
    <property type="entry name" value="HIGH-AFFINITY BRANCHED-CHAIN AMINO ACID TRANSPORT ATP-BINDING PROTEIN LIVF"/>
    <property type="match status" value="1"/>
</dbReference>
<dbReference type="GO" id="GO:0015807">
    <property type="term" value="P:L-amino acid transport"/>
    <property type="evidence" value="ECO:0007669"/>
    <property type="project" value="TreeGrafter"/>
</dbReference>
<evidence type="ECO:0000313" key="9">
    <source>
        <dbReference type="Proteomes" id="UP000216225"/>
    </source>
</evidence>
<protein>
    <submittedName>
        <fullName evidence="8">ABC transporter ATP-binding protein</fullName>
    </submittedName>
</protein>
<dbReference type="InterPro" id="IPR052156">
    <property type="entry name" value="BCAA_Transport_ATP-bd_LivF"/>
</dbReference>
<dbReference type="GO" id="GO:0005524">
    <property type="term" value="F:ATP binding"/>
    <property type="evidence" value="ECO:0007669"/>
    <property type="project" value="UniProtKB-KW"/>
</dbReference>
<feature type="domain" description="ABC transporter" evidence="7">
    <location>
        <begin position="5"/>
        <end position="238"/>
    </location>
</feature>
<dbReference type="InterPro" id="IPR003439">
    <property type="entry name" value="ABC_transporter-like_ATP-bd"/>
</dbReference>
<dbReference type="EMBL" id="NKDB02000001">
    <property type="protein sequence ID" value="RKJ98482.1"/>
    <property type="molecule type" value="Genomic_DNA"/>
</dbReference>
<evidence type="ECO:0000256" key="3">
    <source>
        <dbReference type="ARBA" id="ARBA00022475"/>
    </source>
</evidence>
<dbReference type="InterPro" id="IPR027417">
    <property type="entry name" value="P-loop_NTPase"/>
</dbReference>
<dbReference type="Proteomes" id="UP000216225">
    <property type="component" value="Unassembled WGS sequence"/>
</dbReference>
<dbReference type="Pfam" id="PF00005">
    <property type="entry name" value="ABC_tran"/>
    <property type="match status" value="1"/>
</dbReference>
<sequence length="239" mass="25384">MADLLNVSGLHGGYGPVAVLHGVDLHICAGEMVALIGSNGAGKSTLMRALSGIATVKCGQVVLEGRRLDAMSAEQRVAQGLIHVPEGRRLFRSMTVEDNLLMGAFRLPGGARAQRAGLETVYDIFPKLRERARQDATTMSGGEQQMCAIGRGLMAQPKLLLIDELSLGLSPRLVEELAQALMRVNALGVSILLVEQDVGTALRLSSRAYVMDQGRMVHTGPSKALASDPRVRAAYLGAS</sequence>
<reference evidence="8 9" key="1">
    <citation type="submission" date="2018-09" db="EMBL/GenBank/DDBJ databases">
        <title>Genome comparison of Alicycliphilus sp. BQ1, a polyurethanolytic bacterium, with its closest phylogenetic relatives Alicycliphilus denitrificans BC and K601, unable to attack polyurethane.</title>
        <authorList>
            <person name="Loza-Tavera H."/>
            <person name="Lozano L."/>
            <person name="Cevallos M."/>
            <person name="Maya-Lucas O."/>
            <person name="Garcia-Mena J."/>
            <person name="Hernandez J."/>
        </authorList>
    </citation>
    <scope>NUCLEOTIDE SEQUENCE [LARGE SCALE GENOMIC DNA]</scope>
    <source>
        <strain evidence="8 9">BQ1</strain>
    </source>
</reference>
<dbReference type="RefSeq" id="WP_094434564.1">
    <property type="nucleotide sequence ID" value="NZ_NKDB02000001.1"/>
</dbReference>
<dbReference type="GO" id="GO:0015658">
    <property type="term" value="F:branched-chain amino acid transmembrane transporter activity"/>
    <property type="evidence" value="ECO:0007669"/>
    <property type="project" value="TreeGrafter"/>
</dbReference>
<dbReference type="InterPro" id="IPR003593">
    <property type="entry name" value="AAA+_ATPase"/>
</dbReference>
<comment type="similarity">
    <text evidence="1">Belongs to the ABC transporter superfamily.</text>
</comment>
<dbReference type="CDD" id="cd03224">
    <property type="entry name" value="ABC_TM1139_LivF_branched"/>
    <property type="match status" value="1"/>
</dbReference>
<evidence type="ECO:0000256" key="4">
    <source>
        <dbReference type="ARBA" id="ARBA00022741"/>
    </source>
</evidence>
<keyword evidence="5 8" id="KW-0067">ATP-binding</keyword>
<dbReference type="GO" id="GO:0016887">
    <property type="term" value="F:ATP hydrolysis activity"/>
    <property type="evidence" value="ECO:0007669"/>
    <property type="project" value="InterPro"/>
</dbReference>
<dbReference type="AlphaFoldDB" id="A0A420KEV8"/>
<evidence type="ECO:0000256" key="5">
    <source>
        <dbReference type="ARBA" id="ARBA00022840"/>
    </source>
</evidence>
<comment type="caution">
    <text evidence="8">The sequence shown here is derived from an EMBL/GenBank/DDBJ whole genome shotgun (WGS) entry which is preliminary data.</text>
</comment>
<evidence type="ECO:0000256" key="2">
    <source>
        <dbReference type="ARBA" id="ARBA00022448"/>
    </source>
</evidence>
<keyword evidence="4" id="KW-0547">Nucleotide-binding</keyword>
<keyword evidence="3" id="KW-0472">Membrane</keyword>
<accession>A0A420KEV8</accession>
<dbReference type="Gene3D" id="3.40.50.300">
    <property type="entry name" value="P-loop containing nucleotide triphosphate hydrolases"/>
    <property type="match status" value="1"/>
</dbReference>
<name>A0A420KEV8_9BURK</name>
<keyword evidence="6" id="KW-0029">Amino-acid transport</keyword>
<gene>
    <name evidence="8" type="ORF">CE154_001560</name>
</gene>
<dbReference type="PROSITE" id="PS50893">
    <property type="entry name" value="ABC_TRANSPORTER_2"/>
    <property type="match status" value="1"/>
</dbReference>
<evidence type="ECO:0000259" key="7">
    <source>
        <dbReference type="PROSITE" id="PS50893"/>
    </source>
</evidence>
<dbReference type="SMART" id="SM00382">
    <property type="entry name" value="AAA"/>
    <property type="match status" value="1"/>
</dbReference>